<reference evidence="1 2" key="1">
    <citation type="submission" date="2018-06" db="EMBL/GenBank/DDBJ databases">
        <authorList>
            <consortium name="Pathogen Informatics"/>
            <person name="Doyle S."/>
        </authorList>
    </citation>
    <scope>NUCLEOTIDE SEQUENCE [LARGE SCALE GENOMIC DNA]</scope>
    <source>
        <strain evidence="1 2">NCTC12112</strain>
    </source>
</reference>
<dbReference type="Proteomes" id="UP000249008">
    <property type="component" value="Chromosome 1"/>
</dbReference>
<organism evidence="1 2">
    <name type="scientific">Fusobacterium ulcerans</name>
    <dbReference type="NCBI Taxonomy" id="861"/>
    <lineage>
        <taxon>Bacteria</taxon>
        <taxon>Fusobacteriati</taxon>
        <taxon>Fusobacteriota</taxon>
        <taxon>Fusobacteriia</taxon>
        <taxon>Fusobacteriales</taxon>
        <taxon>Fusobacteriaceae</taxon>
        <taxon>Fusobacterium</taxon>
    </lineage>
</organism>
<dbReference type="RefSeq" id="WP_005981181.1">
    <property type="nucleotide sequence ID" value="NZ_CABKNW010000005.1"/>
</dbReference>
<dbReference type="GeneID" id="78453679"/>
<dbReference type="PANTHER" id="PTHR23416">
    <property type="entry name" value="SIALIC ACID SYNTHASE-RELATED"/>
    <property type="match status" value="1"/>
</dbReference>
<dbReference type="EC" id="2.3.1.-" evidence="1"/>
<dbReference type="KEGG" id="ful:C4N20_02580"/>
<gene>
    <name evidence="1" type="ORF">NCTC12112_02398</name>
</gene>
<dbReference type="AlphaFoldDB" id="A0AAX2JDY7"/>
<sequence length="224" mass="25589">MKIKFLINNFKIFGIFKTIKNSFYNNKIRIFNTNNSLNIESEDIKNLDLKINGINNKIIIKNNVKLKNLNIQLSGNNNILQIERNSFIQNSTITVEGNNNITNFGYENSIYGIRVWQFENDGIISIGNSCLLSYNIEIRNTDSHPIYELKTGKRINQSKDVVIKDKVWIGQGAKILKGVTIESGNVIGLNSIITKNILNKNSIVVGNNKIVRKDIIWKKDFIKN</sequence>
<name>A0AAX2JDY7_9FUSO</name>
<keyword evidence="1" id="KW-0808">Transferase</keyword>
<proteinExistence type="predicted"/>
<dbReference type="PANTHER" id="PTHR23416:SF78">
    <property type="entry name" value="LIPOPOLYSACCHARIDE BIOSYNTHESIS O-ACETYL TRANSFERASE WBBJ-RELATED"/>
    <property type="match status" value="1"/>
</dbReference>
<dbReference type="Gene3D" id="2.160.10.10">
    <property type="entry name" value="Hexapeptide repeat proteins"/>
    <property type="match status" value="1"/>
</dbReference>
<dbReference type="InterPro" id="IPR051159">
    <property type="entry name" value="Hexapeptide_acetyltransf"/>
</dbReference>
<protein>
    <submittedName>
        <fullName evidence="1">Acetyltransferase SACOL2570</fullName>
        <ecNumber evidence="1">2.3.1.-</ecNumber>
    </submittedName>
</protein>
<dbReference type="EMBL" id="LS483487">
    <property type="protein sequence ID" value="SQJ09825.1"/>
    <property type="molecule type" value="Genomic_DNA"/>
</dbReference>
<evidence type="ECO:0000313" key="1">
    <source>
        <dbReference type="EMBL" id="SQJ09825.1"/>
    </source>
</evidence>
<dbReference type="SUPFAM" id="SSF51161">
    <property type="entry name" value="Trimeric LpxA-like enzymes"/>
    <property type="match status" value="1"/>
</dbReference>
<evidence type="ECO:0000313" key="2">
    <source>
        <dbReference type="Proteomes" id="UP000249008"/>
    </source>
</evidence>
<accession>A0AAX2JDY7</accession>
<dbReference type="InterPro" id="IPR011004">
    <property type="entry name" value="Trimer_LpxA-like_sf"/>
</dbReference>
<dbReference type="GO" id="GO:0016746">
    <property type="term" value="F:acyltransferase activity"/>
    <property type="evidence" value="ECO:0007669"/>
    <property type="project" value="UniProtKB-KW"/>
</dbReference>
<keyword evidence="1" id="KW-0012">Acyltransferase</keyword>